<feature type="transmembrane region" description="Helical" evidence="5">
    <location>
        <begin position="149"/>
        <end position="172"/>
    </location>
</feature>
<comment type="caution">
    <text evidence="6">The sequence shown here is derived from an EMBL/GenBank/DDBJ whole genome shotgun (WGS) entry which is preliminary data.</text>
</comment>
<accession>A0ABR0UA09</accession>
<reference evidence="6 7" key="1">
    <citation type="journal article" date="2021" name="Comput. Struct. Biotechnol. J.">
        <title>De novo genome assembly of the potent medicinal plant Rehmannia glutinosa using nanopore technology.</title>
        <authorList>
            <person name="Ma L."/>
            <person name="Dong C."/>
            <person name="Song C."/>
            <person name="Wang X."/>
            <person name="Zheng X."/>
            <person name="Niu Y."/>
            <person name="Chen S."/>
            <person name="Feng W."/>
        </authorList>
    </citation>
    <scope>NUCLEOTIDE SEQUENCE [LARGE SCALE GENOMIC DNA]</scope>
    <source>
        <strain evidence="6">DH-2019</strain>
    </source>
</reference>
<keyword evidence="3 5" id="KW-1133">Transmembrane helix</keyword>
<keyword evidence="4 5" id="KW-0472">Membrane</keyword>
<feature type="transmembrane region" description="Helical" evidence="5">
    <location>
        <begin position="178"/>
        <end position="197"/>
    </location>
</feature>
<evidence type="ECO:0000256" key="4">
    <source>
        <dbReference type="ARBA" id="ARBA00023136"/>
    </source>
</evidence>
<evidence type="ECO:0000256" key="3">
    <source>
        <dbReference type="ARBA" id="ARBA00022989"/>
    </source>
</evidence>
<protein>
    <submittedName>
        <fullName evidence="6">Uncharacterized protein</fullName>
    </submittedName>
</protein>
<dbReference type="PANTHER" id="PTHR23291">
    <property type="entry name" value="BAX INHIBITOR-RELATED"/>
    <property type="match status" value="1"/>
</dbReference>
<dbReference type="PANTHER" id="PTHR23291:SF100">
    <property type="entry name" value="BAX INHIBITOR 1-LIKE"/>
    <property type="match status" value="1"/>
</dbReference>
<evidence type="ECO:0000256" key="1">
    <source>
        <dbReference type="ARBA" id="ARBA00004141"/>
    </source>
</evidence>
<feature type="transmembrane region" description="Helical" evidence="5">
    <location>
        <begin position="301"/>
        <end position="320"/>
    </location>
</feature>
<evidence type="ECO:0000313" key="7">
    <source>
        <dbReference type="Proteomes" id="UP001318860"/>
    </source>
</evidence>
<organism evidence="6 7">
    <name type="scientific">Rehmannia glutinosa</name>
    <name type="common">Chinese foxglove</name>
    <dbReference type="NCBI Taxonomy" id="99300"/>
    <lineage>
        <taxon>Eukaryota</taxon>
        <taxon>Viridiplantae</taxon>
        <taxon>Streptophyta</taxon>
        <taxon>Embryophyta</taxon>
        <taxon>Tracheophyta</taxon>
        <taxon>Spermatophyta</taxon>
        <taxon>Magnoliopsida</taxon>
        <taxon>eudicotyledons</taxon>
        <taxon>Gunneridae</taxon>
        <taxon>Pentapetalae</taxon>
        <taxon>asterids</taxon>
        <taxon>lamiids</taxon>
        <taxon>Lamiales</taxon>
        <taxon>Orobanchaceae</taxon>
        <taxon>Rehmannieae</taxon>
        <taxon>Rehmannia</taxon>
    </lineage>
</organism>
<proteinExistence type="predicted"/>
<dbReference type="InterPro" id="IPR006214">
    <property type="entry name" value="Bax_inhibitor_1-related"/>
</dbReference>
<name>A0ABR0UA09_REHGL</name>
<gene>
    <name evidence="6" type="ORF">DH2020_046909</name>
</gene>
<dbReference type="Pfam" id="PF01027">
    <property type="entry name" value="Bax1-I"/>
    <property type="match status" value="1"/>
</dbReference>
<feature type="transmembrane region" description="Helical" evidence="5">
    <location>
        <begin position="93"/>
        <end position="113"/>
    </location>
</feature>
<dbReference type="Proteomes" id="UP001318860">
    <property type="component" value="Unassembled WGS sequence"/>
</dbReference>
<evidence type="ECO:0000313" key="6">
    <source>
        <dbReference type="EMBL" id="KAK6119348.1"/>
    </source>
</evidence>
<comment type="subcellular location">
    <subcellularLocation>
        <location evidence="1">Membrane</location>
        <topology evidence="1">Multi-pass membrane protein</topology>
    </subcellularLocation>
</comment>
<feature type="transmembrane region" description="Helical" evidence="5">
    <location>
        <begin position="68"/>
        <end position="86"/>
    </location>
</feature>
<dbReference type="EMBL" id="JABTTQ020003220">
    <property type="protein sequence ID" value="KAK6119348.1"/>
    <property type="molecule type" value="Genomic_DNA"/>
</dbReference>
<evidence type="ECO:0000256" key="5">
    <source>
        <dbReference type="SAM" id="Phobius"/>
    </source>
</evidence>
<feature type="transmembrane region" description="Helical" evidence="5">
    <location>
        <begin position="332"/>
        <end position="356"/>
    </location>
</feature>
<feature type="transmembrane region" description="Helical" evidence="5">
    <location>
        <begin position="275"/>
        <end position="295"/>
    </location>
</feature>
<keyword evidence="7" id="KW-1185">Reference proteome</keyword>
<evidence type="ECO:0000256" key="2">
    <source>
        <dbReference type="ARBA" id="ARBA00022692"/>
    </source>
</evidence>
<keyword evidence="2 5" id="KW-0812">Transmembrane</keyword>
<feature type="transmembrane region" description="Helical" evidence="5">
    <location>
        <begin position="119"/>
        <end position="137"/>
    </location>
</feature>
<sequence length="474" mass="53148">MRFSALRRGAVDAVKNYFRRDWDAEALLNMDHIPPFISRHLKKMYFSLLCVSTSSSLGSYFTGNIGNLFAVLGAFMSIVFFYFVAPWKEKKRLCLLSVGAFFGGATVAPWFTLFLSVDAGFIVTSLLATSVGFGCYWASSKSTDRVDLLYFRAMLLYSPLVLICLLISSSVFGGDSAYWKYQLYVLLLWYMVYLAVYSQEVVLKARRGDSDYVKHAISFFTHFPAVVIHSGPLFWPLMNALGRAARAIAVGSHYTEDIGSTYAVTGAFTSINNRVLLLSLGALFGGVLFAPWFTWFLGVDSSLIVTSLAAISIGFGCFWASTMCTGPFHRIYINALTLCVPMFLISLIISSSVYGVNDTAYLKEVKLKVRMGDNNYVKHAIRLFTDFPPVVFEAIKTMIAVYRRCSVMVGSADTQPDPPREKFNRSEAVFVDLFDGVEKDPQGTDEFTERSPYFLQLALCLLRFDLWNFDNFGM</sequence>